<dbReference type="PANTHER" id="PTHR20953:SF3">
    <property type="entry name" value="P-LOOP CONTAINING NUCLEOSIDE TRIPHOSPHATE HYDROLASES SUPERFAMILY PROTEIN"/>
    <property type="match status" value="1"/>
</dbReference>
<dbReference type="PRINTS" id="PR00830">
    <property type="entry name" value="ENDOLAPTASE"/>
</dbReference>
<dbReference type="SMART" id="SM00382">
    <property type="entry name" value="AAA"/>
    <property type="match status" value="1"/>
</dbReference>
<dbReference type="InterPro" id="IPR027417">
    <property type="entry name" value="P-loop_NTPase"/>
</dbReference>
<evidence type="ECO:0000256" key="1">
    <source>
        <dbReference type="ARBA" id="ARBA00022741"/>
    </source>
</evidence>
<dbReference type="InterPro" id="IPR045735">
    <property type="entry name" value="Spore_III_AA_AAA+_ATPase"/>
</dbReference>
<dbReference type="KEGG" id="crb:17895756"/>
<dbReference type="OrthoDB" id="26838at2759"/>
<gene>
    <name evidence="5" type="ORF">CARUB_v10019906mg</name>
</gene>
<dbReference type="AlphaFoldDB" id="R0GD45"/>
<evidence type="ECO:0000256" key="2">
    <source>
        <dbReference type="ARBA" id="ARBA00022840"/>
    </source>
</evidence>
<dbReference type="Gene3D" id="3.40.50.300">
    <property type="entry name" value="P-loop containing nucleotide triphosphate hydrolases"/>
    <property type="match status" value="1"/>
</dbReference>
<dbReference type="Pfam" id="PF25516">
    <property type="entry name" value="PTPase"/>
    <property type="match status" value="1"/>
</dbReference>
<keyword evidence="1" id="KW-0547">Nucleotide-binding</keyword>
<dbReference type="FunFam" id="3.40.50.300:FF:001088">
    <property type="entry name" value="uncharacterized protein ycf45 isoform X2"/>
    <property type="match status" value="1"/>
</dbReference>
<dbReference type="CDD" id="cd00009">
    <property type="entry name" value="AAA"/>
    <property type="match status" value="1"/>
</dbReference>
<dbReference type="InterPro" id="IPR003593">
    <property type="entry name" value="AAA+_ATPase"/>
</dbReference>
<organism evidence="5 6">
    <name type="scientific">Capsella rubella</name>
    <dbReference type="NCBI Taxonomy" id="81985"/>
    <lineage>
        <taxon>Eukaryota</taxon>
        <taxon>Viridiplantae</taxon>
        <taxon>Streptophyta</taxon>
        <taxon>Embryophyta</taxon>
        <taxon>Tracheophyta</taxon>
        <taxon>Spermatophyta</taxon>
        <taxon>Magnoliopsida</taxon>
        <taxon>eudicotyledons</taxon>
        <taxon>Gunneridae</taxon>
        <taxon>Pentapetalae</taxon>
        <taxon>rosids</taxon>
        <taxon>malvids</taxon>
        <taxon>Brassicales</taxon>
        <taxon>Brassicaceae</taxon>
        <taxon>Camelineae</taxon>
        <taxon>Capsella</taxon>
    </lineage>
</organism>
<dbReference type="InterPro" id="IPR058670">
    <property type="entry name" value="PTPase_dom"/>
</dbReference>
<dbReference type="GO" id="GO:0005524">
    <property type="term" value="F:ATP binding"/>
    <property type="evidence" value="ECO:0007669"/>
    <property type="project" value="UniProtKB-KW"/>
</dbReference>
<feature type="domain" description="AAA+ ATPase" evidence="4">
    <location>
        <begin position="201"/>
        <end position="357"/>
    </location>
</feature>
<evidence type="ECO:0000256" key="3">
    <source>
        <dbReference type="SAM" id="MobiDB-lite"/>
    </source>
</evidence>
<accession>R0GD45</accession>
<name>R0GD45_9BRAS</name>
<dbReference type="eggNOG" id="ENOG502QQ4X">
    <property type="taxonomic scope" value="Eukaryota"/>
</dbReference>
<feature type="non-terminal residue" evidence="5">
    <location>
        <position position="1"/>
    </location>
</feature>
<reference evidence="6" key="1">
    <citation type="journal article" date="2013" name="Nat. Genet.">
        <title>The Capsella rubella genome and the genomic consequences of rapid mating system evolution.</title>
        <authorList>
            <person name="Slotte T."/>
            <person name="Hazzouri K.M."/>
            <person name="Agren J.A."/>
            <person name="Koenig D."/>
            <person name="Maumus F."/>
            <person name="Guo Y.L."/>
            <person name="Steige K."/>
            <person name="Platts A.E."/>
            <person name="Escobar J.S."/>
            <person name="Newman L.K."/>
            <person name="Wang W."/>
            <person name="Mandakova T."/>
            <person name="Vello E."/>
            <person name="Smith L.M."/>
            <person name="Henz S.R."/>
            <person name="Steffen J."/>
            <person name="Takuno S."/>
            <person name="Brandvain Y."/>
            <person name="Coop G."/>
            <person name="Andolfatto P."/>
            <person name="Hu T.T."/>
            <person name="Blanchette M."/>
            <person name="Clark R.M."/>
            <person name="Quesneville H."/>
            <person name="Nordborg M."/>
            <person name="Gaut B.S."/>
            <person name="Lysak M.A."/>
            <person name="Jenkins J."/>
            <person name="Grimwood J."/>
            <person name="Chapman J."/>
            <person name="Prochnik S."/>
            <person name="Shu S."/>
            <person name="Rokhsar D."/>
            <person name="Schmutz J."/>
            <person name="Weigel D."/>
            <person name="Wright S.I."/>
        </authorList>
    </citation>
    <scope>NUCLEOTIDE SEQUENCE [LARGE SCALE GENOMIC DNA]</scope>
    <source>
        <strain evidence="6">cv. Monte Gargano</strain>
    </source>
</reference>
<evidence type="ECO:0000313" key="5">
    <source>
        <dbReference type="EMBL" id="EOA33717.1"/>
    </source>
</evidence>
<dbReference type="GO" id="GO:0009507">
    <property type="term" value="C:chloroplast"/>
    <property type="evidence" value="ECO:0007669"/>
    <property type="project" value="TreeGrafter"/>
</dbReference>
<dbReference type="PANTHER" id="PTHR20953">
    <property type="entry name" value="KINASE-RELATED"/>
    <property type="match status" value="1"/>
</dbReference>
<feature type="compositionally biased region" description="Acidic residues" evidence="3">
    <location>
        <begin position="628"/>
        <end position="651"/>
    </location>
</feature>
<keyword evidence="6" id="KW-1185">Reference proteome</keyword>
<dbReference type="Proteomes" id="UP000029121">
    <property type="component" value="Unassembled WGS sequence"/>
</dbReference>
<protein>
    <recommendedName>
        <fullName evidence="4">AAA+ ATPase domain-containing protein</fullName>
    </recommendedName>
</protein>
<feature type="region of interest" description="Disordered" evidence="3">
    <location>
        <begin position="627"/>
        <end position="674"/>
    </location>
</feature>
<dbReference type="InterPro" id="IPR034081">
    <property type="entry name" value="R3H_AAA"/>
</dbReference>
<evidence type="ECO:0000259" key="4">
    <source>
        <dbReference type="SMART" id="SM00382"/>
    </source>
</evidence>
<evidence type="ECO:0000313" key="6">
    <source>
        <dbReference type="Proteomes" id="UP000029121"/>
    </source>
</evidence>
<dbReference type="EMBL" id="KB870806">
    <property type="protein sequence ID" value="EOA33717.1"/>
    <property type="molecule type" value="Genomic_DNA"/>
</dbReference>
<proteinExistence type="predicted"/>
<dbReference type="STRING" id="81985.R0GD45"/>
<dbReference type="CDD" id="cd02645">
    <property type="entry name" value="R3H_AAA"/>
    <property type="match status" value="1"/>
</dbReference>
<keyword evidence="2" id="KW-0067">ATP-binding</keyword>
<dbReference type="SUPFAM" id="SSF52540">
    <property type="entry name" value="P-loop containing nucleoside triphosphate hydrolases"/>
    <property type="match status" value="1"/>
</dbReference>
<dbReference type="Pfam" id="PF19568">
    <property type="entry name" value="Spore_III_AA"/>
    <property type="match status" value="1"/>
</dbReference>
<sequence length="674" mass="75063">KKKFRWRNMLSLSLTLSNHVPPLTLLRYERRIIKLRCRSSLLFHQIFRTKLLIPSSSSPGIVAISPSSSQVAVPELEDEDHFDDELRRLLALVPEEIRRTLEEHPEISELIEIVLDLGRKPLARFPSGDFVISDDAVKVKDLEFAVSQVGEFTNDNRAGISRTLHRISAIRNRKGEIIGLTCRVGRSVRGSANLLRDLVQDGNSLLLIGPPGVGKTTMIREVARMLGNDYEKRVMIVDTSNEIGGDGDIPHPGIGNARRMQVPNSDIQHKVLIEAVENHMPQVIVIDEIGTKLEAIAASTIAERGIQLVATAHGATIENLIKNPSLDLLVGGVQSVTLGDEEATRRGGQKTVLERKGPPTFNCGAEIVSKTEVRVHRSLEATVDAVLAGRLPNVEIRKIKSHGVELIMEKEPYVEDTTMDKIHEAETLDVLKLAKEEFISEVLPTKELTEAEIAESPEQATLMYLYVYGIAESTVLQAIKQLDMETAVELTDDISEAEALLALQAKIRKNPRIKSLATSHSIPVYVTKTNSGIQVAKAIRALLTDYEDGLGEFGSEDRLKLSEKMDALEEARLAIERTVIPKKETVDLLPRQPKIVSLQGKLVRKYNLRSERKWREDEMYLRIIPYGTEEDRDDGEDEGEFEEENGEELDEFGCSTGESDGSPYGIDRLPLLPD</sequence>